<dbReference type="SUPFAM" id="SSF53850">
    <property type="entry name" value="Periplasmic binding protein-like II"/>
    <property type="match status" value="1"/>
</dbReference>
<dbReference type="InterPro" id="IPR036388">
    <property type="entry name" value="WH-like_DNA-bd_sf"/>
</dbReference>
<evidence type="ECO:0000313" key="8">
    <source>
        <dbReference type="Proteomes" id="UP000199093"/>
    </source>
</evidence>
<dbReference type="PRINTS" id="PR00039">
    <property type="entry name" value="HTHLYSR"/>
</dbReference>
<feature type="domain" description="HTH lysR-type" evidence="6">
    <location>
        <begin position="3"/>
        <end position="60"/>
    </location>
</feature>
<reference evidence="7 8" key="1">
    <citation type="submission" date="2016-10" db="EMBL/GenBank/DDBJ databases">
        <authorList>
            <person name="de Groot N.N."/>
        </authorList>
    </citation>
    <scope>NUCLEOTIDE SEQUENCE [LARGE SCALE GENOMIC DNA]</scope>
    <source>
        <strain evidence="7 8">DSM 26424</strain>
    </source>
</reference>
<dbReference type="Gene3D" id="1.10.10.10">
    <property type="entry name" value="Winged helix-like DNA-binding domain superfamily/Winged helix DNA-binding domain"/>
    <property type="match status" value="1"/>
</dbReference>
<evidence type="ECO:0000256" key="5">
    <source>
        <dbReference type="ARBA" id="ARBA00023163"/>
    </source>
</evidence>
<protein>
    <submittedName>
        <fullName evidence="7">Transcriptional regulator, LysR family</fullName>
    </submittedName>
</protein>
<sequence length="309" mass="33294">MNLTLRQLGYFKALSEQRNFRRAAEACHVSQPALSVQIRELETTLNGPLVERHARDVVLTPFGREVLEVADRILGEVAALEQAARRRGGLTGRLALGVIPTIAPYFLPEALAAMRAADISLDVSVTEAVTDRLLDQLLDGRLDAAVIALPAEREGIAAEPLFEDRFLLAGSAARLELYNDVPHPEGLGESQLLLLEDGHCLTDQALAVCGRSRGNARINMGASSLATLSRLVAAGFGLTLMPEIAIPTEARAAEGMCLRRFATPEPSRSIGLVRRASTPAQGWFTDLAQRLRGVGEDLTARSRASVPAY</sequence>
<name>A0A1G8T7M9_9RHOB</name>
<dbReference type="GO" id="GO:0003677">
    <property type="term" value="F:DNA binding"/>
    <property type="evidence" value="ECO:0007669"/>
    <property type="project" value="UniProtKB-KW"/>
</dbReference>
<dbReference type="GO" id="GO:0003700">
    <property type="term" value="F:DNA-binding transcription factor activity"/>
    <property type="evidence" value="ECO:0007669"/>
    <property type="project" value="InterPro"/>
</dbReference>
<keyword evidence="8" id="KW-1185">Reference proteome</keyword>
<dbReference type="Pfam" id="PF03466">
    <property type="entry name" value="LysR_substrate"/>
    <property type="match status" value="1"/>
</dbReference>
<dbReference type="Pfam" id="PF00126">
    <property type="entry name" value="HTH_1"/>
    <property type="match status" value="1"/>
</dbReference>
<dbReference type="Proteomes" id="UP000199093">
    <property type="component" value="Unassembled WGS sequence"/>
</dbReference>
<comment type="similarity">
    <text evidence="1">Belongs to the LysR transcriptional regulatory family.</text>
</comment>
<dbReference type="PANTHER" id="PTHR30346">
    <property type="entry name" value="TRANSCRIPTIONAL DUAL REGULATOR HCAR-RELATED"/>
    <property type="match status" value="1"/>
</dbReference>
<evidence type="ECO:0000256" key="3">
    <source>
        <dbReference type="ARBA" id="ARBA00023125"/>
    </source>
</evidence>
<evidence type="ECO:0000256" key="2">
    <source>
        <dbReference type="ARBA" id="ARBA00023015"/>
    </source>
</evidence>
<evidence type="ECO:0000259" key="6">
    <source>
        <dbReference type="PROSITE" id="PS50931"/>
    </source>
</evidence>
<dbReference type="FunFam" id="1.10.10.10:FF:000001">
    <property type="entry name" value="LysR family transcriptional regulator"/>
    <property type="match status" value="1"/>
</dbReference>
<gene>
    <name evidence="7" type="ORF">SAMN04487993_102837</name>
</gene>
<dbReference type="CDD" id="cd08411">
    <property type="entry name" value="PBP2_OxyR"/>
    <property type="match status" value="1"/>
</dbReference>
<evidence type="ECO:0000256" key="4">
    <source>
        <dbReference type="ARBA" id="ARBA00023159"/>
    </source>
</evidence>
<keyword evidence="5" id="KW-0804">Transcription</keyword>
<accession>A0A1G8T7M9</accession>
<dbReference type="PROSITE" id="PS50931">
    <property type="entry name" value="HTH_LYSR"/>
    <property type="match status" value="1"/>
</dbReference>
<keyword evidence="2" id="KW-0805">Transcription regulation</keyword>
<evidence type="ECO:0000313" key="7">
    <source>
        <dbReference type="EMBL" id="SDJ37424.1"/>
    </source>
</evidence>
<keyword evidence="3" id="KW-0238">DNA-binding</keyword>
<keyword evidence="4" id="KW-0010">Activator</keyword>
<dbReference type="EMBL" id="FNEJ01000028">
    <property type="protein sequence ID" value="SDJ37424.1"/>
    <property type="molecule type" value="Genomic_DNA"/>
</dbReference>
<dbReference type="InterPro" id="IPR005119">
    <property type="entry name" value="LysR_subst-bd"/>
</dbReference>
<dbReference type="GO" id="GO:0032993">
    <property type="term" value="C:protein-DNA complex"/>
    <property type="evidence" value="ECO:0007669"/>
    <property type="project" value="TreeGrafter"/>
</dbReference>
<dbReference type="OrthoDB" id="9775392at2"/>
<dbReference type="PANTHER" id="PTHR30346:SF26">
    <property type="entry name" value="HYDROGEN PEROXIDE-INDUCIBLE GENES ACTIVATOR"/>
    <property type="match status" value="1"/>
</dbReference>
<dbReference type="InterPro" id="IPR000847">
    <property type="entry name" value="LysR_HTH_N"/>
</dbReference>
<dbReference type="SUPFAM" id="SSF46785">
    <property type="entry name" value="Winged helix' DNA-binding domain"/>
    <property type="match status" value="1"/>
</dbReference>
<dbReference type="STRING" id="555512.SAMN04487993_102837"/>
<dbReference type="AlphaFoldDB" id="A0A1G8T7M9"/>
<proteinExistence type="inferred from homology"/>
<evidence type="ECO:0000256" key="1">
    <source>
        <dbReference type="ARBA" id="ARBA00009437"/>
    </source>
</evidence>
<organism evidence="7 8">
    <name type="scientific">Salipiger marinus</name>
    <dbReference type="NCBI Taxonomy" id="555512"/>
    <lineage>
        <taxon>Bacteria</taxon>
        <taxon>Pseudomonadati</taxon>
        <taxon>Pseudomonadota</taxon>
        <taxon>Alphaproteobacteria</taxon>
        <taxon>Rhodobacterales</taxon>
        <taxon>Roseobacteraceae</taxon>
        <taxon>Salipiger</taxon>
    </lineage>
</organism>
<dbReference type="Gene3D" id="3.40.190.10">
    <property type="entry name" value="Periplasmic binding protein-like II"/>
    <property type="match status" value="2"/>
</dbReference>
<dbReference type="RefSeq" id="WP_089851375.1">
    <property type="nucleotide sequence ID" value="NZ_FNEJ01000028.1"/>
</dbReference>
<dbReference type="InterPro" id="IPR036390">
    <property type="entry name" value="WH_DNA-bd_sf"/>
</dbReference>